<dbReference type="GO" id="GO:0003700">
    <property type="term" value="F:DNA-binding transcription factor activity"/>
    <property type="evidence" value="ECO:0007669"/>
    <property type="project" value="TreeGrafter"/>
</dbReference>
<dbReference type="Proteomes" id="UP000182063">
    <property type="component" value="Chromosome"/>
</dbReference>
<dbReference type="SUPFAM" id="SSF46785">
    <property type="entry name" value="Winged helix' DNA-binding domain"/>
    <property type="match status" value="1"/>
</dbReference>
<dbReference type="OrthoDB" id="9808360at2"/>
<accession>A0A1L3ZXV3</accession>
<gene>
    <name evidence="1" type="ORF">BSL82_15145</name>
</gene>
<dbReference type="KEGG" id="sphj:BSL82_15145"/>
<reference evidence="2" key="1">
    <citation type="submission" date="2016-11" db="EMBL/GenBank/DDBJ databases">
        <title>Complete Genome Sequence of alachlor-degrading Sphingomonas sp. strain JJ-A5.</title>
        <authorList>
            <person name="Lee H."/>
            <person name="Ka J.-O."/>
        </authorList>
    </citation>
    <scope>NUCLEOTIDE SEQUENCE [LARGE SCALE GENOMIC DNA]</scope>
    <source>
        <strain evidence="2">JJ-A5</strain>
    </source>
</reference>
<evidence type="ECO:0000313" key="2">
    <source>
        <dbReference type="Proteomes" id="UP000182063"/>
    </source>
</evidence>
<organism evidence="1 2">
    <name type="scientific">Tardibacter chloracetimidivorans</name>
    <dbReference type="NCBI Taxonomy" id="1921510"/>
    <lineage>
        <taxon>Bacteria</taxon>
        <taxon>Pseudomonadati</taxon>
        <taxon>Pseudomonadota</taxon>
        <taxon>Alphaproteobacteria</taxon>
        <taxon>Sphingomonadales</taxon>
        <taxon>Sphingomonadaceae</taxon>
        <taxon>Tardibacter</taxon>
    </lineage>
</organism>
<dbReference type="EMBL" id="CP018221">
    <property type="protein sequence ID" value="API60457.1"/>
    <property type="molecule type" value="Genomic_DNA"/>
</dbReference>
<dbReference type="InterPro" id="IPR036390">
    <property type="entry name" value="WH_DNA-bd_sf"/>
</dbReference>
<dbReference type="RefSeq" id="WP_072598124.1">
    <property type="nucleotide sequence ID" value="NZ_CP018221.1"/>
</dbReference>
<dbReference type="InterPro" id="IPR036388">
    <property type="entry name" value="WH-like_DNA-bd_sf"/>
</dbReference>
<dbReference type="Gene3D" id="1.10.10.10">
    <property type="entry name" value="Winged helix-like DNA-binding domain superfamily/Winged helix DNA-binding domain"/>
    <property type="match status" value="1"/>
</dbReference>
<dbReference type="PANTHER" id="PTHR33221">
    <property type="entry name" value="WINGED HELIX-TURN-HELIX TRANSCRIPTIONAL REGULATOR, RRF2 FAMILY"/>
    <property type="match status" value="1"/>
</dbReference>
<proteinExistence type="predicted"/>
<sequence length="137" mass="13833">MRLTSLADYAVVVMSAAARAEPGTRLSAALVAEQTGVPLPTVQKLMGRLAQSGLLGSARGSGGGFVLARAADSISLADIVEAVDGPIAMTACVDQGRHDCGLETGCRVRSHWPAVNGAIRGALAGVSLESLAHGVVQ</sequence>
<dbReference type="STRING" id="1921510.BSL82_15145"/>
<name>A0A1L3ZXV3_9SPHN</name>
<dbReference type="InterPro" id="IPR014290">
    <property type="entry name" value="SUF_FeS_clus_asmbl_reg"/>
</dbReference>
<dbReference type="AlphaFoldDB" id="A0A1L3ZXV3"/>
<dbReference type="NCBIfam" id="TIGR00738">
    <property type="entry name" value="rrf2_super"/>
    <property type="match status" value="1"/>
</dbReference>
<evidence type="ECO:0000313" key="1">
    <source>
        <dbReference type="EMBL" id="API60457.1"/>
    </source>
</evidence>
<dbReference type="NCBIfam" id="TIGR02944">
    <property type="entry name" value="suf_reg_Xantho"/>
    <property type="match status" value="1"/>
</dbReference>
<keyword evidence="2" id="KW-1185">Reference proteome</keyword>
<dbReference type="PANTHER" id="PTHR33221:SF2">
    <property type="entry name" value="TRANSCRIPTIONAL REGULATOR"/>
    <property type="match status" value="1"/>
</dbReference>
<protein>
    <submittedName>
        <fullName evidence="1">SUF system Fe-S cluster assembly regulator</fullName>
    </submittedName>
</protein>
<dbReference type="GO" id="GO:0005829">
    <property type="term" value="C:cytosol"/>
    <property type="evidence" value="ECO:0007669"/>
    <property type="project" value="TreeGrafter"/>
</dbReference>
<dbReference type="Pfam" id="PF02082">
    <property type="entry name" value="Rrf2"/>
    <property type="match status" value="1"/>
</dbReference>
<dbReference type="PROSITE" id="PS01332">
    <property type="entry name" value="HTH_RRF2_1"/>
    <property type="match status" value="1"/>
</dbReference>
<dbReference type="InterPro" id="IPR030489">
    <property type="entry name" value="TR_Rrf2-type_CS"/>
</dbReference>
<dbReference type="PROSITE" id="PS51197">
    <property type="entry name" value="HTH_RRF2_2"/>
    <property type="match status" value="1"/>
</dbReference>
<dbReference type="InterPro" id="IPR000944">
    <property type="entry name" value="Tscrpt_reg_Rrf2"/>
</dbReference>